<protein>
    <submittedName>
        <fullName evidence="1">Unannotated protein</fullName>
    </submittedName>
</protein>
<gene>
    <name evidence="1" type="ORF">UFOPK1591_01378</name>
</gene>
<reference evidence="1" key="1">
    <citation type="submission" date="2020-05" db="EMBL/GenBank/DDBJ databases">
        <authorList>
            <person name="Chiriac C."/>
            <person name="Salcher M."/>
            <person name="Ghai R."/>
            <person name="Kavagutti S V."/>
        </authorList>
    </citation>
    <scope>NUCLEOTIDE SEQUENCE</scope>
</reference>
<dbReference type="Gene3D" id="3.20.20.140">
    <property type="entry name" value="Metal-dependent hydrolases"/>
    <property type="match status" value="1"/>
</dbReference>
<sequence length="329" mass="34381">MTAKSVGVRAELASTGEVGVLLPLLGDYHAHLQLIDIEELASGRSRHGQLGFVLDLGGAPLTAQFHADTLADTVTVGFAGQFLSAPGGYPSDRSWAPAGSVRFVSSADEAAAAVGEQLLGGASVIKVTLHADAGPVFDLETLEAICTVAHRSRVVVVAHAEGAGMTELALNGGVDVLAHTPFTESVKRDVLEGCIERGMAWISTFDIHGYGSPDAEQSLALGYAMDNAWRFAEAGGQMLYGTDLGNGPVPVGINSREIELLHEIGLDAEALLASMSGDWLTRQTGVKLPSSRGSFVAVDEDSTGSADDLIAALTRIRTISHEELVSYDD</sequence>
<name>A0A6J6E7E0_9ZZZZ</name>
<accession>A0A6J6E7E0</accession>
<dbReference type="EMBL" id="CAEZTD010000144">
    <property type="protein sequence ID" value="CAB4572510.1"/>
    <property type="molecule type" value="Genomic_DNA"/>
</dbReference>
<organism evidence="1">
    <name type="scientific">freshwater metagenome</name>
    <dbReference type="NCBI Taxonomy" id="449393"/>
    <lineage>
        <taxon>unclassified sequences</taxon>
        <taxon>metagenomes</taxon>
        <taxon>ecological metagenomes</taxon>
    </lineage>
</organism>
<evidence type="ECO:0000313" key="1">
    <source>
        <dbReference type="EMBL" id="CAB4572510.1"/>
    </source>
</evidence>
<dbReference type="PANTHER" id="PTHR43135:SF3">
    <property type="entry name" value="ALPHA-D-RIBOSE 1-METHYLPHOSPHONATE 5-TRIPHOSPHATE DIPHOSPHATASE"/>
    <property type="match status" value="1"/>
</dbReference>
<proteinExistence type="predicted"/>
<dbReference type="PANTHER" id="PTHR43135">
    <property type="entry name" value="ALPHA-D-RIBOSE 1-METHYLPHOSPHONATE 5-TRIPHOSPHATE DIPHOSPHATASE"/>
    <property type="match status" value="1"/>
</dbReference>
<dbReference type="SUPFAM" id="SSF51556">
    <property type="entry name" value="Metallo-dependent hydrolases"/>
    <property type="match status" value="1"/>
</dbReference>
<dbReference type="InterPro" id="IPR051781">
    <property type="entry name" value="Metallo-dep_Hydrolase"/>
</dbReference>
<dbReference type="AlphaFoldDB" id="A0A6J6E7E0"/>
<dbReference type="InterPro" id="IPR032466">
    <property type="entry name" value="Metal_Hydrolase"/>
</dbReference>